<keyword evidence="3 4" id="KW-0732">Signal</keyword>
<proteinExistence type="inferred from homology"/>
<dbReference type="GO" id="GO:0016301">
    <property type="term" value="F:kinase activity"/>
    <property type="evidence" value="ECO:0007669"/>
    <property type="project" value="UniProtKB-KW"/>
</dbReference>
<dbReference type="InterPro" id="IPR015168">
    <property type="entry name" value="SsuA/THI5"/>
</dbReference>
<dbReference type="PANTHER" id="PTHR30024">
    <property type="entry name" value="ALIPHATIC SULFONATES-BINDING PROTEIN-RELATED"/>
    <property type="match status" value="1"/>
</dbReference>
<dbReference type="Proteomes" id="UP000218896">
    <property type="component" value="Unassembled WGS sequence"/>
</dbReference>
<comment type="subcellular location">
    <subcellularLocation>
        <location evidence="1">Periplasm</location>
    </subcellularLocation>
</comment>
<evidence type="ECO:0000313" key="6">
    <source>
        <dbReference type="EMBL" id="PAU80507.1"/>
    </source>
</evidence>
<dbReference type="EMBL" id="NSKD01000003">
    <property type="protein sequence ID" value="PAU80507.1"/>
    <property type="molecule type" value="Genomic_DNA"/>
</dbReference>
<organism evidence="6 7">
    <name type="scientific">Halovibrio salipaludis</name>
    <dbReference type="NCBI Taxonomy" id="2032626"/>
    <lineage>
        <taxon>Bacteria</taxon>
        <taxon>Pseudomonadati</taxon>
        <taxon>Pseudomonadota</taxon>
        <taxon>Gammaproteobacteria</taxon>
        <taxon>Oceanospirillales</taxon>
        <taxon>Halomonadaceae</taxon>
        <taxon>Halovibrio</taxon>
    </lineage>
</organism>
<protein>
    <submittedName>
        <fullName evidence="6">Lipid kinase</fullName>
    </submittedName>
</protein>
<dbReference type="Gene3D" id="3.40.190.10">
    <property type="entry name" value="Periplasmic binding protein-like II"/>
    <property type="match status" value="2"/>
</dbReference>
<evidence type="ECO:0000313" key="7">
    <source>
        <dbReference type="Proteomes" id="UP000218896"/>
    </source>
</evidence>
<keyword evidence="6" id="KW-0808">Transferase</keyword>
<comment type="similarity">
    <text evidence="2">Belongs to the bacterial solute-binding protein SsuA/TauA family.</text>
</comment>
<reference evidence="6 7" key="1">
    <citation type="submission" date="2017-08" db="EMBL/GenBank/DDBJ databases">
        <title>Halovibrio sewagensis sp. nov., isolated from wastewater of high salinity.</title>
        <authorList>
            <person name="Dong X."/>
            <person name="Zhang G."/>
        </authorList>
    </citation>
    <scope>NUCLEOTIDE SEQUENCE [LARGE SCALE GENOMIC DNA]</scope>
    <source>
        <strain evidence="6 7">YL5-2</strain>
    </source>
</reference>
<keyword evidence="7" id="KW-1185">Reference proteome</keyword>
<comment type="caution">
    <text evidence="6">The sequence shown here is derived from an EMBL/GenBank/DDBJ whole genome shotgun (WGS) entry which is preliminary data.</text>
</comment>
<dbReference type="SUPFAM" id="SSF53850">
    <property type="entry name" value="Periplasmic binding protein-like II"/>
    <property type="match status" value="1"/>
</dbReference>
<dbReference type="NCBIfam" id="TIGR03427">
    <property type="entry name" value="ABC_peri_uca"/>
    <property type="match status" value="1"/>
</dbReference>
<dbReference type="RefSeq" id="WP_095617347.1">
    <property type="nucleotide sequence ID" value="NZ_NSKD01000003.1"/>
</dbReference>
<gene>
    <name evidence="6" type="ORF">CK501_08695</name>
</gene>
<name>A0A2A2F754_9GAMM</name>
<keyword evidence="6" id="KW-0418">Kinase</keyword>
<feature type="domain" description="SsuA/THI5-like" evidence="5">
    <location>
        <begin position="123"/>
        <end position="234"/>
    </location>
</feature>
<evidence type="ECO:0000259" key="5">
    <source>
        <dbReference type="Pfam" id="PF09084"/>
    </source>
</evidence>
<dbReference type="AlphaFoldDB" id="A0A2A2F754"/>
<evidence type="ECO:0000256" key="4">
    <source>
        <dbReference type="SAM" id="SignalP"/>
    </source>
</evidence>
<evidence type="ECO:0000256" key="2">
    <source>
        <dbReference type="ARBA" id="ARBA00010742"/>
    </source>
</evidence>
<dbReference type="InterPro" id="IPR017793">
    <property type="entry name" value="ABC_transptr_urea-assoc_sub-bd"/>
</dbReference>
<dbReference type="PANTHER" id="PTHR30024:SF47">
    <property type="entry name" value="TAURINE-BINDING PERIPLASMIC PROTEIN"/>
    <property type="match status" value="1"/>
</dbReference>
<sequence length="351" mass="38174">MRSKLLTALPFIAAAGMLPGTALAKDEFSVCWSIYVGWMPWDYGDAEGIVDKWADRYDIEIDVVQINDYIESINQYTSGRFDGCTMTNMDALTIPASGNVDSTALLVGDFSDGNDGIVMKNEDDLAEIEGKRVNLVELSVSHYLLARGLESVGLSERDIEVVNTADADIVSAFATPDVSSVVTWNPQLSSVLEQPNANLVFDSSQIPGEIMDLMVVNTETLEANPEFGKALTGAWYEIMARMQGDDETAIEARTHMANAAGTDLEGYEAQLEATNMFHDPSEAVDFTRSDQLLETMQNVAEFSFRHGLLGQGAPSAEAVGIETPSGTYGNEGNVNLRFTDKYMQQAADGEL</sequence>
<dbReference type="Pfam" id="PF09084">
    <property type="entry name" value="NMT1"/>
    <property type="match status" value="1"/>
</dbReference>
<evidence type="ECO:0000256" key="1">
    <source>
        <dbReference type="ARBA" id="ARBA00004418"/>
    </source>
</evidence>
<feature type="chain" id="PRO_5012132466" evidence="4">
    <location>
        <begin position="25"/>
        <end position="351"/>
    </location>
</feature>
<accession>A0A2A2F754</accession>
<dbReference type="GO" id="GO:0042597">
    <property type="term" value="C:periplasmic space"/>
    <property type="evidence" value="ECO:0007669"/>
    <property type="project" value="UniProtKB-SubCell"/>
</dbReference>
<dbReference type="OrthoDB" id="5292144at2"/>
<feature type="signal peptide" evidence="4">
    <location>
        <begin position="1"/>
        <end position="24"/>
    </location>
</feature>
<evidence type="ECO:0000256" key="3">
    <source>
        <dbReference type="ARBA" id="ARBA00022729"/>
    </source>
</evidence>